<feature type="transmembrane region" description="Helical" evidence="7">
    <location>
        <begin position="187"/>
        <end position="210"/>
    </location>
</feature>
<keyword evidence="6 7" id="KW-0472">Membrane</keyword>
<keyword evidence="5 7" id="KW-1133">Transmembrane helix</keyword>
<evidence type="ECO:0000256" key="6">
    <source>
        <dbReference type="ARBA" id="ARBA00023136"/>
    </source>
</evidence>
<evidence type="ECO:0000313" key="10">
    <source>
        <dbReference type="Proteomes" id="UP001420932"/>
    </source>
</evidence>
<dbReference type="Pfam" id="PF01490">
    <property type="entry name" value="Aa_trans"/>
    <property type="match status" value="1"/>
</dbReference>
<dbReference type="GO" id="GO:0016020">
    <property type="term" value="C:membrane"/>
    <property type="evidence" value="ECO:0007669"/>
    <property type="project" value="UniProtKB-SubCell"/>
</dbReference>
<protein>
    <recommendedName>
        <fullName evidence="8">Amino acid transporter transmembrane domain-containing protein</fullName>
    </recommendedName>
</protein>
<evidence type="ECO:0000256" key="1">
    <source>
        <dbReference type="ARBA" id="ARBA00004370"/>
    </source>
</evidence>
<feature type="transmembrane region" description="Helical" evidence="7">
    <location>
        <begin position="64"/>
        <end position="88"/>
    </location>
</feature>
<evidence type="ECO:0000259" key="8">
    <source>
        <dbReference type="Pfam" id="PF01490"/>
    </source>
</evidence>
<name>A0AAP0Q1K6_9MAGN</name>
<evidence type="ECO:0000256" key="4">
    <source>
        <dbReference type="ARBA" id="ARBA00022970"/>
    </source>
</evidence>
<proteinExistence type="predicted"/>
<gene>
    <name evidence="9" type="ORF">Syun_003391</name>
</gene>
<evidence type="ECO:0000256" key="5">
    <source>
        <dbReference type="ARBA" id="ARBA00022989"/>
    </source>
</evidence>
<dbReference type="PANTHER" id="PTHR48017">
    <property type="entry name" value="OS05G0424000 PROTEIN-RELATED"/>
    <property type="match status" value="1"/>
</dbReference>
<dbReference type="EMBL" id="JBBNAF010000002">
    <property type="protein sequence ID" value="KAK9162489.1"/>
    <property type="molecule type" value="Genomic_DNA"/>
</dbReference>
<keyword evidence="10" id="KW-1185">Reference proteome</keyword>
<feature type="domain" description="Amino acid transporter transmembrane" evidence="8">
    <location>
        <begin position="31"/>
        <end position="208"/>
    </location>
</feature>
<comment type="subcellular location">
    <subcellularLocation>
        <location evidence="1">Membrane</location>
    </subcellularLocation>
</comment>
<dbReference type="InterPro" id="IPR013057">
    <property type="entry name" value="AA_transpt_TM"/>
</dbReference>
<keyword evidence="3 7" id="KW-0812">Transmembrane</keyword>
<feature type="transmembrane region" description="Helical" evidence="7">
    <location>
        <begin position="35"/>
        <end position="58"/>
    </location>
</feature>
<evidence type="ECO:0000256" key="2">
    <source>
        <dbReference type="ARBA" id="ARBA00022448"/>
    </source>
</evidence>
<keyword evidence="4" id="KW-0029">Amino-acid transport</keyword>
<evidence type="ECO:0000313" key="9">
    <source>
        <dbReference type="EMBL" id="KAK9162489.1"/>
    </source>
</evidence>
<evidence type="ECO:0000256" key="7">
    <source>
        <dbReference type="SAM" id="Phobius"/>
    </source>
</evidence>
<dbReference type="AlphaFoldDB" id="A0AAP0Q1K6"/>
<sequence>MNQHKHYEAPQVPNYGSSLCSNDGDDNGKKRTGTVWTATANIITAMIGSDVFILPWAIAQLGWIVGPSLILCFSFVNIYISVLLVDCYRTGDPINGKRNHTYMDAVRSNLGGTKAVACGIVQYVYLYALVVYQTLDASKSMKAIKQSNCFHKTGGEGACKVSGNLYIVMFGIIQIICSQLPNFDDIWWLSILATMMSITYSSIGIGLGIAKVAGKNYWLP</sequence>
<comment type="caution">
    <text evidence="9">The sequence shown here is derived from an EMBL/GenBank/DDBJ whole genome shotgun (WGS) entry which is preliminary data.</text>
</comment>
<reference evidence="9 10" key="1">
    <citation type="submission" date="2024-01" db="EMBL/GenBank/DDBJ databases">
        <title>Genome assemblies of Stephania.</title>
        <authorList>
            <person name="Yang L."/>
        </authorList>
    </citation>
    <scope>NUCLEOTIDE SEQUENCE [LARGE SCALE GENOMIC DNA]</scope>
    <source>
        <strain evidence="9">YNDBR</strain>
        <tissue evidence="9">Leaf</tissue>
    </source>
</reference>
<keyword evidence="2" id="KW-0813">Transport</keyword>
<organism evidence="9 10">
    <name type="scientific">Stephania yunnanensis</name>
    <dbReference type="NCBI Taxonomy" id="152371"/>
    <lineage>
        <taxon>Eukaryota</taxon>
        <taxon>Viridiplantae</taxon>
        <taxon>Streptophyta</taxon>
        <taxon>Embryophyta</taxon>
        <taxon>Tracheophyta</taxon>
        <taxon>Spermatophyta</taxon>
        <taxon>Magnoliopsida</taxon>
        <taxon>Ranunculales</taxon>
        <taxon>Menispermaceae</taxon>
        <taxon>Menispermoideae</taxon>
        <taxon>Cissampelideae</taxon>
        <taxon>Stephania</taxon>
    </lineage>
</organism>
<accession>A0AAP0Q1K6</accession>
<evidence type="ECO:0000256" key="3">
    <source>
        <dbReference type="ARBA" id="ARBA00022692"/>
    </source>
</evidence>
<dbReference type="Proteomes" id="UP001420932">
    <property type="component" value="Unassembled WGS sequence"/>
</dbReference>
<dbReference type="GO" id="GO:0006865">
    <property type="term" value="P:amino acid transport"/>
    <property type="evidence" value="ECO:0007669"/>
    <property type="project" value="UniProtKB-KW"/>
</dbReference>